<evidence type="ECO:0000313" key="1">
    <source>
        <dbReference type="EMBL" id="VDM49678.1"/>
    </source>
</evidence>
<sequence>MEVTPTCAVIEPGRSRNFKVTLSEPKVILGTGSFYLVVMCRPVGTLPSEAYNVWFETPYGRDTEIARKISVIKSLGYCAQEVSPIFSHSCVLQTVMDLPDQASAVFSYWYPTTTIDDSDTLTARNVESETLTAQMIDELDVCDDATNGAVMEGAGDGFQNSQITPKNTNVQRYAWIWKFVDVVFPPIGDSSEQISPPCGSS</sequence>
<proteinExistence type="predicted"/>
<dbReference type="AlphaFoldDB" id="A0A3P7IQB3"/>
<dbReference type="EMBL" id="UYWY01025432">
    <property type="protein sequence ID" value="VDM49678.1"/>
    <property type="molecule type" value="Genomic_DNA"/>
</dbReference>
<accession>A0A3P7IQB3</accession>
<organism evidence="1">
    <name type="scientific">Toxocara canis</name>
    <name type="common">Canine roundworm</name>
    <dbReference type="NCBI Taxonomy" id="6265"/>
    <lineage>
        <taxon>Eukaryota</taxon>
        <taxon>Metazoa</taxon>
        <taxon>Ecdysozoa</taxon>
        <taxon>Nematoda</taxon>
        <taxon>Chromadorea</taxon>
        <taxon>Rhabditida</taxon>
        <taxon>Spirurina</taxon>
        <taxon>Ascaridomorpha</taxon>
        <taxon>Ascaridoidea</taxon>
        <taxon>Toxocaridae</taxon>
        <taxon>Toxocara</taxon>
    </lineage>
</organism>
<reference evidence="1" key="1">
    <citation type="submission" date="2018-11" db="EMBL/GenBank/DDBJ databases">
        <authorList>
            <consortium name="Pathogen Informatics"/>
        </authorList>
    </citation>
    <scope>NUCLEOTIDE SEQUENCE [LARGE SCALE GENOMIC DNA]</scope>
</reference>
<name>A0A3P7IQB3_TOXCA</name>
<gene>
    <name evidence="1" type="ORF">TCNE_LOCUS18357</name>
</gene>
<protein>
    <submittedName>
        <fullName evidence="1">Uncharacterized protein</fullName>
    </submittedName>
</protein>